<gene>
    <name evidence="2" type="ORF">DDY73_03015</name>
</gene>
<dbReference type="GeneID" id="92928953"/>
<dbReference type="EMBL" id="DNWC01000043">
    <property type="protein sequence ID" value="HBJ07954.1"/>
    <property type="molecule type" value="Genomic_DNA"/>
</dbReference>
<reference evidence="2 3" key="1">
    <citation type="journal article" date="2018" name="Nat. Biotechnol.">
        <title>A standardized bacterial taxonomy based on genome phylogeny substantially revises the tree of life.</title>
        <authorList>
            <person name="Parks D.H."/>
            <person name="Chuvochina M."/>
            <person name="Waite D.W."/>
            <person name="Rinke C."/>
            <person name="Skarshewski A."/>
            <person name="Chaumeil P.A."/>
            <person name="Hugenholtz P."/>
        </authorList>
    </citation>
    <scope>NUCLEOTIDE SEQUENCE [LARGE SCALE GENOMIC DNA]</scope>
    <source>
        <strain evidence="2">UBA11482</strain>
    </source>
</reference>
<dbReference type="AlphaFoldDB" id="A0A354M0B5"/>
<sequence length="89" mass="10468">METTDIIKDLIAENRLEEAIELLNRRIEQNEKDDEAYYLLGNIFRKKGNWKQATFYYLSATEINPESPAKQAQEVLVDIQNFMNPDFNP</sequence>
<comment type="caution">
    <text evidence="2">The sequence shown here is derived from an EMBL/GenBank/DDBJ whole genome shotgun (WGS) entry which is preliminary data.</text>
</comment>
<feature type="repeat" description="TPR" evidence="1">
    <location>
        <begin position="34"/>
        <end position="67"/>
    </location>
</feature>
<name>A0A354M0B5_9BACT</name>
<accession>A0A354M0B5</accession>
<dbReference type="PROSITE" id="PS50005">
    <property type="entry name" value="TPR"/>
    <property type="match status" value="1"/>
</dbReference>
<evidence type="ECO:0000256" key="1">
    <source>
        <dbReference type="PROSITE-ProRule" id="PRU00339"/>
    </source>
</evidence>
<organism evidence="2 3">
    <name type="scientific">Coprobacter fastidiosus</name>
    <dbReference type="NCBI Taxonomy" id="1099853"/>
    <lineage>
        <taxon>Bacteria</taxon>
        <taxon>Pseudomonadati</taxon>
        <taxon>Bacteroidota</taxon>
        <taxon>Bacteroidia</taxon>
        <taxon>Bacteroidales</taxon>
        <taxon>Barnesiellaceae</taxon>
        <taxon>Coprobacter</taxon>
    </lineage>
</organism>
<dbReference type="SUPFAM" id="SSF48452">
    <property type="entry name" value="TPR-like"/>
    <property type="match status" value="1"/>
</dbReference>
<keyword evidence="1" id="KW-0802">TPR repeat</keyword>
<dbReference type="Pfam" id="PF00515">
    <property type="entry name" value="TPR_1"/>
    <property type="match status" value="1"/>
</dbReference>
<evidence type="ECO:0000313" key="3">
    <source>
        <dbReference type="Proteomes" id="UP000262954"/>
    </source>
</evidence>
<dbReference type="Proteomes" id="UP000262954">
    <property type="component" value="Unassembled WGS sequence"/>
</dbReference>
<dbReference type="Gene3D" id="1.25.40.10">
    <property type="entry name" value="Tetratricopeptide repeat domain"/>
    <property type="match status" value="1"/>
</dbReference>
<evidence type="ECO:0000313" key="2">
    <source>
        <dbReference type="EMBL" id="HBJ07954.1"/>
    </source>
</evidence>
<proteinExistence type="predicted"/>
<dbReference type="InterPro" id="IPR011990">
    <property type="entry name" value="TPR-like_helical_dom_sf"/>
</dbReference>
<dbReference type="InterPro" id="IPR019734">
    <property type="entry name" value="TPR_rpt"/>
</dbReference>
<dbReference type="SMART" id="SM00028">
    <property type="entry name" value="TPR"/>
    <property type="match status" value="1"/>
</dbReference>
<dbReference type="RefSeq" id="WP_009318329.1">
    <property type="nucleotide sequence ID" value="NZ_AP028032.1"/>
</dbReference>
<protein>
    <submittedName>
        <fullName evidence="2">Tetratricopeptide repeat protein</fullName>
    </submittedName>
</protein>